<evidence type="ECO:0000313" key="2">
    <source>
        <dbReference type="Proteomes" id="UP000006813"/>
    </source>
</evidence>
<organism evidence="1 2">
    <name type="scientific">Heterocephalus glaber</name>
    <name type="common">Naked mole rat</name>
    <dbReference type="NCBI Taxonomy" id="10181"/>
    <lineage>
        <taxon>Eukaryota</taxon>
        <taxon>Metazoa</taxon>
        <taxon>Chordata</taxon>
        <taxon>Craniata</taxon>
        <taxon>Vertebrata</taxon>
        <taxon>Euteleostomi</taxon>
        <taxon>Mammalia</taxon>
        <taxon>Eutheria</taxon>
        <taxon>Euarchontoglires</taxon>
        <taxon>Glires</taxon>
        <taxon>Rodentia</taxon>
        <taxon>Hystricomorpha</taxon>
        <taxon>Bathyergidae</taxon>
        <taxon>Heterocephalus</taxon>
    </lineage>
</organism>
<protein>
    <submittedName>
        <fullName evidence="1">Uncharacterized protein</fullName>
    </submittedName>
</protein>
<dbReference type="EMBL" id="JH171958">
    <property type="protein sequence ID" value="EHB12928.1"/>
    <property type="molecule type" value="Genomic_DNA"/>
</dbReference>
<dbReference type="Proteomes" id="UP000006813">
    <property type="component" value="Unassembled WGS sequence"/>
</dbReference>
<dbReference type="AlphaFoldDB" id="G5BUG7"/>
<name>G5BUG7_HETGA</name>
<dbReference type="InParanoid" id="G5BUG7"/>
<evidence type="ECO:0000313" key="1">
    <source>
        <dbReference type="EMBL" id="EHB12928.1"/>
    </source>
</evidence>
<gene>
    <name evidence="1" type="ORF">GW7_06750</name>
</gene>
<sequence>MASSVHIQLTRYCSEPGHQTASDGARLVAHHACVQFGGFVRHAALPAGVKARTKERMLAMVCLAGAWATHRIDAVGFPSSHLRLVTGAGADPHSSVRTRFKGETRLTDLNQSQSSLDAGQLSTSSDTISHGVENPCDCSLGAGGAWENDSLILVI</sequence>
<proteinExistence type="predicted"/>
<accession>G5BUG7</accession>
<reference evidence="1 2" key="1">
    <citation type="journal article" date="2011" name="Nature">
        <title>Genome sequencing reveals insights into physiology and longevity of the naked mole rat.</title>
        <authorList>
            <person name="Kim E.B."/>
            <person name="Fang X."/>
            <person name="Fushan A.A."/>
            <person name="Huang Z."/>
            <person name="Lobanov A.V."/>
            <person name="Han L."/>
            <person name="Marino S.M."/>
            <person name="Sun X."/>
            <person name="Turanov A.A."/>
            <person name="Yang P."/>
            <person name="Yim S.H."/>
            <person name="Zhao X."/>
            <person name="Kasaikina M.V."/>
            <person name="Stoletzki N."/>
            <person name="Peng C."/>
            <person name="Polak P."/>
            <person name="Xiong Z."/>
            <person name="Kiezun A."/>
            <person name="Zhu Y."/>
            <person name="Chen Y."/>
            <person name="Kryukov G.V."/>
            <person name="Zhang Q."/>
            <person name="Peshkin L."/>
            <person name="Yang L."/>
            <person name="Bronson R.T."/>
            <person name="Buffenstein R."/>
            <person name="Wang B."/>
            <person name="Han C."/>
            <person name="Li Q."/>
            <person name="Chen L."/>
            <person name="Zhao W."/>
            <person name="Sunyaev S.R."/>
            <person name="Park T.J."/>
            <person name="Zhang G."/>
            <person name="Wang J."/>
            <person name="Gladyshev V.N."/>
        </authorList>
    </citation>
    <scope>NUCLEOTIDE SEQUENCE [LARGE SCALE GENOMIC DNA]</scope>
</reference>